<feature type="domain" description="Response regulatory" evidence="3">
    <location>
        <begin position="860"/>
        <end position="995"/>
    </location>
</feature>
<dbReference type="Pfam" id="PF00512">
    <property type="entry name" value="HisKA"/>
    <property type="match status" value="1"/>
</dbReference>
<feature type="modified residue" description="4-aspartylphosphate" evidence="2">
    <location>
        <position position="925"/>
    </location>
</feature>
<keyword evidence="1 2" id="KW-0597">Phosphoprotein</keyword>
<dbReference type="InterPro" id="IPR011006">
    <property type="entry name" value="CheY-like_superfamily"/>
</dbReference>
<dbReference type="InterPro" id="IPR003661">
    <property type="entry name" value="HisK_dim/P_dom"/>
</dbReference>
<dbReference type="SMART" id="SM00388">
    <property type="entry name" value="HisKA"/>
    <property type="match status" value="1"/>
</dbReference>
<dbReference type="PROSITE" id="PS50110">
    <property type="entry name" value="RESPONSE_REGULATORY"/>
    <property type="match status" value="1"/>
</dbReference>
<dbReference type="EMBL" id="KB908481">
    <property type="protein sequence ID" value="EOA91899.1"/>
    <property type="molecule type" value="Genomic_DNA"/>
</dbReference>
<evidence type="ECO:0000259" key="3">
    <source>
        <dbReference type="PROSITE" id="PS50110"/>
    </source>
</evidence>
<evidence type="ECO:0000313" key="5">
    <source>
        <dbReference type="Proteomes" id="UP000016935"/>
    </source>
</evidence>
<name>R0KSE1_EXST2</name>
<gene>
    <name evidence="4" type="ORF">SETTUDRAFT_86545</name>
</gene>
<dbReference type="InterPro" id="IPR036097">
    <property type="entry name" value="HisK_dim/P_sf"/>
</dbReference>
<evidence type="ECO:0000256" key="1">
    <source>
        <dbReference type="ARBA" id="ARBA00022553"/>
    </source>
</evidence>
<dbReference type="RefSeq" id="XP_008020468.1">
    <property type="nucleotide sequence ID" value="XM_008022277.1"/>
</dbReference>
<dbReference type="SUPFAM" id="SSF52172">
    <property type="entry name" value="CheY-like"/>
    <property type="match status" value="1"/>
</dbReference>
<dbReference type="InterPro" id="IPR050956">
    <property type="entry name" value="2C_system_His_kinase"/>
</dbReference>
<keyword evidence="5" id="KW-1185">Reference proteome</keyword>
<dbReference type="PANTHER" id="PTHR43719:SF28">
    <property type="entry name" value="PEROXIDE STRESS-ACTIVATED HISTIDINE KINASE MAK1-RELATED"/>
    <property type="match status" value="1"/>
</dbReference>
<dbReference type="Gene3D" id="3.40.50.2300">
    <property type="match status" value="1"/>
</dbReference>
<dbReference type="AlphaFoldDB" id="R0KSE1"/>
<dbReference type="CDD" id="cd17546">
    <property type="entry name" value="REC_hyHK_CKI1_RcsC-like"/>
    <property type="match status" value="1"/>
</dbReference>
<evidence type="ECO:0000256" key="2">
    <source>
        <dbReference type="PROSITE-ProRule" id="PRU00169"/>
    </source>
</evidence>
<evidence type="ECO:0000313" key="4">
    <source>
        <dbReference type="EMBL" id="EOA91899.1"/>
    </source>
</evidence>
<dbReference type="Pfam" id="PF00072">
    <property type="entry name" value="Response_reg"/>
    <property type="match status" value="1"/>
</dbReference>
<dbReference type="STRING" id="671987.R0KSE1"/>
<dbReference type="SMART" id="SM00448">
    <property type="entry name" value="REC"/>
    <property type="match status" value="1"/>
</dbReference>
<reference evidence="4 5" key="1">
    <citation type="journal article" date="2012" name="PLoS Pathog.">
        <title>Diverse lifestyles and strategies of plant pathogenesis encoded in the genomes of eighteen Dothideomycetes fungi.</title>
        <authorList>
            <person name="Ohm R.A."/>
            <person name="Feau N."/>
            <person name="Henrissat B."/>
            <person name="Schoch C.L."/>
            <person name="Horwitz B.A."/>
            <person name="Barry K.W."/>
            <person name="Condon B.J."/>
            <person name="Copeland A.C."/>
            <person name="Dhillon B."/>
            <person name="Glaser F."/>
            <person name="Hesse C.N."/>
            <person name="Kosti I."/>
            <person name="LaButti K."/>
            <person name="Lindquist E.A."/>
            <person name="Lucas S."/>
            <person name="Salamov A.A."/>
            <person name="Bradshaw R.E."/>
            <person name="Ciuffetti L."/>
            <person name="Hamelin R.C."/>
            <person name="Kema G.H.J."/>
            <person name="Lawrence C."/>
            <person name="Scott J.A."/>
            <person name="Spatafora J.W."/>
            <person name="Turgeon B.G."/>
            <person name="de Wit P.J.G.M."/>
            <person name="Zhong S."/>
            <person name="Goodwin S.B."/>
            <person name="Grigoriev I.V."/>
        </authorList>
    </citation>
    <scope>NUCLEOTIDE SEQUENCE [LARGE SCALE GENOMIC DNA]</scope>
    <source>
        <strain evidence="5">28A</strain>
    </source>
</reference>
<reference evidence="4 5" key="2">
    <citation type="journal article" date="2013" name="PLoS Genet.">
        <title>Comparative genome structure, secondary metabolite, and effector coding capacity across Cochliobolus pathogens.</title>
        <authorList>
            <person name="Condon B.J."/>
            <person name="Leng Y."/>
            <person name="Wu D."/>
            <person name="Bushley K.E."/>
            <person name="Ohm R.A."/>
            <person name="Otillar R."/>
            <person name="Martin J."/>
            <person name="Schackwitz W."/>
            <person name="Grimwood J."/>
            <person name="MohdZainudin N."/>
            <person name="Xue C."/>
            <person name="Wang R."/>
            <person name="Manning V.A."/>
            <person name="Dhillon B."/>
            <person name="Tu Z.J."/>
            <person name="Steffenson B.J."/>
            <person name="Salamov A."/>
            <person name="Sun H."/>
            <person name="Lowry S."/>
            <person name="LaButti K."/>
            <person name="Han J."/>
            <person name="Copeland A."/>
            <person name="Lindquist E."/>
            <person name="Barry K."/>
            <person name="Schmutz J."/>
            <person name="Baker S.E."/>
            <person name="Ciuffetti L.M."/>
            <person name="Grigoriev I.V."/>
            <person name="Zhong S."/>
            <person name="Turgeon B.G."/>
        </authorList>
    </citation>
    <scope>NUCLEOTIDE SEQUENCE [LARGE SCALE GENOMIC DNA]</scope>
    <source>
        <strain evidence="5">28A</strain>
    </source>
</reference>
<proteinExistence type="predicted"/>
<dbReference type="Gene3D" id="1.10.287.130">
    <property type="match status" value="1"/>
</dbReference>
<protein>
    <recommendedName>
        <fullName evidence="3">Response regulatory domain-containing protein</fullName>
    </recommendedName>
</protein>
<dbReference type="PANTHER" id="PTHR43719">
    <property type="entry name" value="TWO-COMPONENT HISTIDINE KINASE"/>
    <property type="match status" value="1"/>
</dbReference>
<sequence>MQSARGQRAAFFPKADAAVLTSRHAAPVLADRPTATAPILDPEHADAPLDAWTVEDLEAVYPAKTDSCAPAPIPTKAQCPRHCQTDRYLFPVLAPNERLRLTMLFYYTRGLLEDEELMSRLQEKVLVAHETVGWEFVIAGLLNHNTYTRLVTVNLPLAVLPRRESTCAHTINQTPDSIFALQNMVNDWRFEKSPHVEVGGLRAYAGVPLKFETEFGQHVAFGSLCVASNSPEELLCPTVQQSLIRLADFIVADIVHSARARRQKERRRMLELLCDAQRHCDEHANMEEEIPKMLQQTYPGMEVHIIQTMDGRIVLEGGTVIPTCELEQGLWEDTDYFDYAVNKLNHLDLTATRAVRAIAAQCASQRIPTFLVVSCNDLKIIFDDVDSWFVQTCAMVLCRYWQNRALQEALATKESFLRGITHELRTPIHGILGSAELLTEVLKTRTVIPEITNRETEQLDLYTYVQTIKTSARELISTVNSLIKLNQWADIAQAERVMSLHSIAEIETALLHEVLMGLSDDLSVRPSIIISNCLPPHCDMLVIDMRIFLDCIQPLVVYAAQQSAGGVVAVNLTVTEDLQFLFVDVYQSGCNMVKSPGSTLSDVDGKDGLSTMESALGLTVACKAATLLDGQVALLSSKHDSASYVRATFNDPIFASSISTRRALKDKPVQTPQTFHRLISDSPTSSLSHHFGLWLSNTGWQECKEKAGSLVILDYSHDLPQFCKQLASVGSEQVVICLVPEHASFVDFQNKRLRRQDNAVYIQGPFLTDQMVQAMELVTAMLVEFGTSIMQSGGHISATDPTCLSVPQKTAILPISLVEEASISAEKLRSELTESLQSLTIQPKPSLPGGKPGVVSKKPMTLLVDDNNVNLRLLEMYCDRRGIPYRTAKDGREAVKIFSEALVPKYDTLLQQQVTTQAFDLILMDLQMPECDGIEATREIRKLEEEQGWQKSVLFIVTGQDSATDRKNAQEAGADEFLTKPVGPKVLDQWVKKWYPEAGI</sequence>
<dbReference type="Proteomes" id="UP000016935">
    <property type="component" value="Unassembled WGS sequence"/>
</dbReference>
<organism evidence="4 5">
    <name type="scientific">Exserohilum turcicum (strain 28A)</name>
    <name type="common">Northern leaf blight fungus</name>
    <name type="synonym">Setosphaeria turcica</name>
    <dbReference type="NCBI Taxonomy" id="671987"/>
    <lineage>
        <taxon>Eukaryota</taxon>
        <taxon>Fungi</taxon>
        <taxon>Dikarya</taxon>
        <taxon>Ascomycota</taxon>
        <taxon>Pezizomycotina</taxon>
        <taxon>Dothideomycetes</taxon>
        <taxon>Pleosporomycetidae</taxon>
        <taxon>Pleosporales</taxon>
        <taxon>Pleosporineae</taxon>
        <taxon>Pleosporaceae</taxon>
        <taxon>Exserohilum</taxon>
    </lineage>
</organism>
<accession>R0KSE1</accession>
<dbReference type="SUPFAM" id="SSF47384">
    <property type="entry name" value="Homodimeric domain of signal transducing histidine kinase"/>
    <property type="match status" value="1"/>
</dbReference>
<dbReference type="OrthoDB" id="21225at2759"/>
<dbReference type="GO" id="GO:0000155">
    <property type="term" value="F:phosphorelay sensor kinase activity"/>
    <property type="evidence" value="ECO:0007669"/>
    <property type="project" value="InterPro"/>
</dbReference>
<dbReference type="CDD" id="cd00082">
    <property type="entry name" value="HisKA"/>
    <property type="match status" value="1"/>
</dbReference>
<dbReference type="eggNOG" id="KOG0519">
    <property type="taxonomic scope" value="Eukaryota"/>
</dbReference>
<dbReference type="InterPro" id="IPR001789">
    <property type="entry name" value="Sig_transdc_resp-reg_receiver"/>
</dbReference>
<dbReference type="GeneID" id="19405590"/>
<dbReference type="HOGENOM" id="CLU_012737_0_0_1"/>